<feature type="transmembrane region" description="Helical" evidence="7">
    <location>
        <begin position="183"/>
        <end position="207"/>
    </location>
</feature>
<organism evidence="10 11">
    <name type="scientific">Allacma fusca</name>
    <dbReference type="NCBI Taxonomy" id="39272"/>
    <lineage>
        <taxon>Eukaryota</taxon>
        <taxon>Metazoa</taxon>
        <taxon>Ecdysozoa</taxon>
        <taxon>Arthropoda</taxon>
        <taxon>Hexapoda</taxon>
        <taxon>Collembola</taxon>
        <taxon>Symphypleona</taxon>
        <taxon>Sminthuridae</taxon>
        <taxon>Allacma</taxon>
    </lineage>
</organism>
<feature type="transmembrane region" description="Helical" evidence="7">
    <location>
        <begin position="452"/>
        <end position="473"/>
    </location>
</feature>
<dbReference type="InterPro" id="IPR050895">
    <property type="entry name" value="XK-related_scramblase"/>
</dbReference>
<dbReference type="AlphaFoldDB" id="A0A8J2PG05"/>
<feature type="compositionally biased region" description="Basic residues" evidence="9">
    <location>
        <begin position="904"/>
        <end position="916"/>
    </location>
</feature>
<feature type="region of interest" description="Disordered" evidence="9">
    <location>
        <begin position="488"/>
        <end position="514"/>
    </location>
</feature>
<feature type="compositionally biased region" description="Basic and acidic residues" evidence="9">
    <location>
        <begin position="115"/>
        <end position="134"/>
    </location>
</feature>
<feature type="coiled-coil region" evidence="8">
    <location>
        <begin position="680"/>
        <end position="710"/>
    </location>
</feature>
<keyword evidence="3" id="KW-1003">Cell membrane</keyword>
<evidence type="ECO:0000256" key="3">
    <source>
        <dbReference type="ARBA" id="ARBA00022475"/>
    </source>
</evidence>
<feature type="transmembrane region" description="Helical" evidence="7">
    <location>
        <begin position="259"/>
        <end position="281"/>
    </location>
</feature>
<keyword evidence="8" id="KW-0175">Coiled coil</keyword>
<feature type="transmembrane region" description="Helical" evidence="7">
    <location>
        <begin position="346"/>
        <end position="372"/>
    </location>
</feature>
<feature type="transmembrane region" description="Helical" evidence="7">
    <location>
        <begin position="324"/>
        <end position="340"/>
    </location>
</feature>
<feature type="transmembrane region" description="Helical" evidence="7">
    <location>
        <begin position="293"/>
        <end position="312"/>
    </location>
</feature>
<evidence type="ECO:0000256" key="2">
    <source>
        <dbReference type="ARBA" id="ARBA00008789"/>
    </source>
</evidence>
<feature type="compositionally biased region" description="Low complexity" evidence="9">
    <location>
        <begin position="488"/>
        <end position="498"/>
    </location>
</feature>
<evidence type="ECO:0000313" key="11">
    <source>
        <dbReference type="Proteomes" id="UP000708208"/>
    </source>
</evidence>
<evidence type="ECO:0000256" key="6">
    <source>
        <dbReference type="ARBA" id="ARBA00023136"/>
    </source>
</evidence>
<reference evidence="10" key="1">
    <citation type="submission" date="2021-06" db="EMBL/GenBank/DDBJ databases">
        <authorList>
            <person name="Hodson N. C."/>
            <person name="Mongue J. A."/>
            <person name="Jaron S. K."/>
        </authorList>
    </citation>
    <scope>NUCLEOTIDE SEQUENCE</scope>
</reference>
<evidence type="ECO:0000256" key="4">
    <source>
        <dbReference type="ARBA" id="ARBA00022692"/>
    </source>
</evidence>
<comment type="similarity">
    <text evidence="2 7">Belongs to the XK family.</text>
</comment>
<evidence type="ECO:0000256" key="7">
    <source>
        <dbReference type="RuleBase" id="RU910716"/>
    </source>
</evidence>
<evidence type="ECO:0000256" key="9">
    <source>
        <dbReference type="SAM" id="MobiDB-lite"/>
    </source>
</evidence>
<dbReference type="PANTHER" id="PTHR16024:SF4">
    <property type="entry name" value="XK-RELATED PROTEIN"/>
    <property type="match status" value="1"/>
</dbReference>
<feature type="compositionally biased region" description="Acidic residues" evidence="9">
    <location>
        <begin position="864"/>
        <end position="873"/>
    </location>
</feature>
<dbReference type="Pfam" id="PF09815">
    <property type="entry name" value="XK-related"/>
    <property type="match status" value="1"/>
</dbReference>
<dbReference type="PANTHER" id="PTHR16024">
    <property type="entry name" value="XK-RELATED PROTEIN"/>
    <property type="match status" value="1"/>
</dbReference>
<dbReference type="EMBL" id="CAJVCH010291459">
    <property type="protein sequence ID" value="CAG7785204.1"/>
    <property type="molecule type" value="Genomic_DNA"/>
</dbReference>
<proteinExistence type="inferred from homology"/>
<dbReference type="GO" id="GO:0005886">
    <property type="term" value="C:plasma membrane"/>
    <property type="evidence" value="ECO:0007669"/>
    <property type="project" value="UniProtKB-SubCell"/>
</dbReference>
<keyword evidence="5 7" id="KW-1133">Transmembrane helix</keyword>
<feature type="transmembrane region" description="Helical" evidence="7">
    <location>
        <begin position="393"/>
        <end position="410"/>
    </location>
</feature>
<feature type="region of interest" description="Disordered" evidence="9">
    <location>
        <begin position="1"/>
        <end position="22"/>
    </location>
</feature>
<gene>
    <name evidence="10" type="ORF">AFUS01_LOCUS23843</name>
</gene>
<keyword evidence="11" id="KW-1185">Reference proteome</keyword>
<protein>
    <recommendedName>
        <fullName evidence="7">XK-related protein</fullName>
    </recommendedName>
</protein>
<feature type="region of interest" description="Disordered" evidence="9">
    <location>
        <begin position="105"/>
        <end position="139"/>
    </location>
</feature>
<dbReference type="Proteomes" id="UP000708208">
    <property type="component" value="Unassembled WGS sequence"/>
</dbReference>
<evidence type="ECO:0000313" key="10">
    <source>
        <dbReference type="EMBL" id="CAG7785204.1"/>
    </source>
</evidence>
<sequence length="916" mass="104471">MNFLHQRPKLDRTARGSDFSSNCSSTLHSHNNGCACPGSRSNDSPAVVSGVGHDRLSFMDVIRDNNGLNLGEDVNRSGHPRSLQSVTSGGYYNNAMLHENYRSYSHSNSSGGIGDTHRGRTEEDIKRSRVHQEDPVPASDPSVQEFLPICDALFNVISLGAYFCDIVFDVLTAYSFYKEGLHVWSLVCMTFISLSMILSQILSLKWYKLSSDKLISKGSLSTKIRFATHVAQCGVLWRYFKLFFPVELRFVKNEVRDLCLLRLVHAFCEAAPLLLIQLFLIWSEPGSNTTSDLNIVSTALSLFNVCWALASFSKNIRRQNVHKLVLTWLGVIFQFFWRLGTVTSRVIALTVYATFYTYWVFVVIFLHWFCMLMWLISPKNIFHGEKMSARKKCWYSMLIAVVYIFCYINVQESKSRNKILIFYVTMFLENSLLFSVWLIAARGHEFWYRDYATSFVFAGFLAGIAFMCLYYRYFHVKKLSYAYETGTTSTFRGSRGSSIANRTGNSNSEANSGAWMGNTSTPGADLYCNLGESTFGLSGDKQINYSQRGNKDCASNNRDQVKFSHGKTGRNVVYNKINGHHIHHPNSSGVFKCRFHPAMKRKKKKPTSFVPPPTVSSTANIHSNQAEELNSVESFISPNNKTHPVMINLVDVNEKLRNPFWKRPLSITMGSENESVGSRVDIQQKLQEKKQQQLAELKEIEEEIKLGKLKRPQFNEIPEPVSEHQPIPFEKKQPWFRTDPPIQLSPRPPISIPPADHNELVLDPSYLIHATGGMPFCEHQDWNYYETLYTDRILTDAIQGRQLCELTKDPEENIYKSYRLPSEIDSQMSLPRSYTLPREFKYKRKLRKPVKTEHFLPSTNSSDGDVDSGEEDPNVYSELQPSHLPRPSVQPVHLPSSGQGKRSTGSRHNRHHETKL</sequence>
<feature type="compositionally biased region" description="Polar residues" evidence="9">
    <location>
        <begin position="499"/>
        <end position="514"/>
    </location>
</feature>
<evidence type="ECO:0000256" key="8">
    <source>
        <dbReference type="SAM" id="Coils"/>
    </source>
</evidence>
<feature type="transmembrane region" description="Helical" evidence="7">
    <location>
        <begin position="422"/>
        <end position="440"/>
    </location>
</feature>
<evidence type="ECO:0000256" key="1">
    <source>
        <dbReference type="ARBA" id="ARBA00004651"/>
    </source>
</evidence>
<dbReference type="InterPro" id="IPR018629">
    <property type="entry name" value="XK-rel"/>
</dbReference>
<keyword evidence="6 7" id="KW-0472">Membrane</keyword>
<keyword evidence="4 7" id="KW-0812">Transmembrane</keyword>
<feature type="region of interest" description="Disordered" evidence="9">
    <location>
        <begin position="851"/>
        <end position="916"/>
    </location>
</feature>
<dbReference type="OrthoDB" id="6356248at2759"/>
<name>A0A8J2PG05_9HEXA</name>
<comment type="caution">
    <text evidence="10">The sequence shown here is derived from an EMBL/GenBank/DDBJ whole genome shotgun (WGS) entry which is preliminary data.</text>
</comment>
<evidence type="ECO:0000256" key="5">
    <source>
        <dbReference type="ARBA" id="ARBA00022989"/>
    </source>
</evidence>
<comment type="subcellular location">
    <subcellularLocation>
        <location evidence="1">Cell membrane</location>
        <topology evidence="1">Multi-pass membrane protein</topology>
    </subcellularLocation>
    <subcellularLocation>
        <location evidence="7">Membrane</location>
        <topology evidence="7">Multi-pass membrane protein</topology>
    </subcellularLocation>
</comment>
<accession>A0A8J2PG05</accession>